<dbReference type="AlphaFoldDB" id="A0A975JGR2"/>
<gene>
    <name evidence="3" type="ORF">KDD17_17195</name>
</gene>
<dbReference type="Pfam" id="PF07331">
    <property type="entry name" value="TctB"/>
    <property type="match status" value="1"/>
</dbReference>
<protein>
    <submittedName>
        <fullName evidence="3">Tripartite tricarboxylate transporter TctB family protein</fullName>
    </submittedName>
</protein>
<evidence type="ECO:0000313" key="3">
    <source>
        <dbReference type="EMBL" id="QUJ78226.1"/>
    </source>
</evidence>
<feature type="transmembrane region" description="Helical" evidence="1">
    <location>
        <begin position="13"/>
        <end position="32"/>
    </location>
</feature>
<keyword evidence="4" id="KW-1185">Reference proteome</keyword>
<dbReference type="RefSeq" id="WP_212706418.1">
    <property type="nucleotide sequence ID" value="NZ_CP073582.1"/>
</dbReference>
<dbReference type="EMBL" id="CP073582">
    <property type="protein sequence ID" value="QUJ78226.1"/>
    <property type="molecule type" value="Genomic_DNA"/>
</dbReference>
<feature type="transmembrane region" description="Helical" evidence="1">
    <location>
        <begin position="134"/>
        <end position="156"/>
    </location>
</feature>
<accession>A0A975JGR2</accession>
<name>A0A975JGR2_9RHOB</name>
<dbReference type="InterPro" id="IPR009936">
    <property type="entry name" value="DUF1468"/>
</dbReference>
<reference evidence="3" key="1">
    <citation type="submission" date="2021-04" db="EMBL/GenBank/DDBJ databases">
        <title>Complete genome sequence for Sulfitobacter sp. strain JK7-1.</title>
        <authorList>
            <person name="Park S.-J."/>
        </authorList>
    </citation>
    <scope>NUCLEOTIDE SEQUENCE</scope>
    <source>
        <strain evidence="3">JK7-1</strain>
    </source>
</reference>
<keyword evidence="1" id="KW-0472">Membrane</keyword>
<dbReference type="KEGG" id="sual:KDD17_17195"/>
<feature type="transmembrane region" description="Helical" evidence="1">
    <location>
        <begin position="53"/>
        <end position="70"/>
    </location>
</feature>
<proteinExistence type="predicted"/>
<evidence type="ECO:0000313" key="4">
    <source>
        <dbReference type="Proteomes" id="UP000683291"/>
    </source>
</evidence>
<feature type="transmembrane region" description="Helical" evidence="1">
    <location>
        <begin position="95"/>
        <end position="122"/>
    </location>
</feature>
<sequence>MSKPELIEVKTRTSGQVVFVIGAFLVSVLLLSQIGSQTEWNDRARTVAAQPRLWPAVALVLMVLGFGLHWRSMRRRRPDAIDWLEVRRWVEPLEFLGWFLIYVLAVPRLGFLPVSLLVACALTWRLGYRTRGALALAAVFAVAITVVFKGLLGVNIPGGQIYDFLPGSIRTFFLVYL</sequence>
<dbReference type="Proteomes" id="UP000683291">
    <property type="component" value="Chromosome pJK7-1-1"/>
</dbReference>
<organism evidence="3 4">
    <name type="scientific">Sulfitobacter albidus</name>
    <dbReference type="NCBI Taxonomy" id="2829501"/>
    <lineage>
        <taxon>Bacteria</taxon>
        <taxon>Pseudomonadati</taxon>
        <taxon>Pseudomonadota</taxon>
        <taxon>Alphaproteobacteria</taxon>
        <taxon>Rhodobacterales</taxon>
        <taxon>Roseobacteraceae</taxon>
        <taxon>Sulfitobacter</taxon>
    </lineage>
</organism>
<keyword evidence="1" id="KW-0812">Transmembrane</keyword>
<feature type="domain" description="DUF1468" evidence="2">
    <location>
        <begin position="20"/>
        <end position="157"/>
    </location>
</feature>
<keyword evidence="1" id="KW-1133">Transmembrane helix</keyword>
<evidence type="ECO:0000256" key="1">
    <source>
        <dbReference type="SAM" id="Phobius"/>
    </source>
</evidence>
<evidence type="ECO:0000259" key="2">
    <source>
        <dbReference type="Pfam" id="PF07331"/>
    </source>
</evidence>